<dbReference type="AlphaFoldDB" id="A0A2T4C6E1"/>
<protein>
    <submittedName>
        <fullName evidence="1">Uncharacterized protein</fullName>
    </submittedName>
</protein>
<accession>A0A2T4C6E1</accession>
<evidence type="ECO:0000313" key="1">
    <source>
        <dbReference type="EMBL" id="PTB77092.1"/>
    </source>
</evidence>
<gene>
    <name evidence="1" type="ORF">M440DRAFT_1332281</name>
</gene>
<dbReference type="OrthoDB" id="4161406at2759"/>
<reference evidence="1 2" key="1">
    <citation type="submission" date="2016-07" db="EMBL/GenBank/DDBJ databases">
        <title>Multiple horizontal gene transfer events from other fungi enriched the ability of initially mycotrophic Trichoderma (Ascomycota) to feed on dead plant biomass.</title>
        <authorList>
            <consortium name="DOE Joint Genome Institute"/>
            <person name="Aerts A."/>
            <person name="Atanasova L."/>
            <person name="Chenthamara K."/>
            <person name="Zhang J."/>
            <person name="Grujic M."/>
            <person name="Henrissat B."/>
            <person name="Kuo A."/>
            <person name="Salamov A."/>
            <person name="Lipzen A."/>
            <person name="Labutti K."/>
            <person name="Barry K."/>
            <person name="Miao Y."/>
            <person name="Rahimi M.J."/>
            <person name="Shen Q."/>
            <person name="Grigoriev I.V."/>
            <person name="Kubicek C.P."/>
            <person name="Druzhinina I.S."/>
        </authorList>
    </citation>
    <scope>NUCLEOTIDE SEQUENCE [LARGE SCALE GENOMIC DNA]</scope>
    <source>
        <strain evidence="1 2">ATCC 18648</strain>
    </source>
</reference>
<dbReference type="Proteomes" id="UP000240760">
    <property type="component" value="Unassembled WGS sequence"/>
</dbReference>
<dbReference type="EMBL" id="KZ679131">
    <property type="protein sequence ID" value="PTB77092.1"/>
    <property type="molecule type" value="Genomic_DNA"/>
</dbReference>
<organism evidence="1 2">
    <name type="scientific">Trichoderma longibrachiatum ATCC 18648</name>
    <dbReference type="NCBI Taxonomy" id="983965"/>
    <lineage>
        <taxon>Eukaryota</taxon>
        <taxon>Fungi</taxon>
        <taxon>Dikarya</taxon>
        <taxon>Ascomycota</taxon>
        <taxon>Pezizomycotina</taxon>
        <taxon>Sordariomycetes</taxon>
        <taxon>Hypocreomycetidae</taxon>
        <taxon>Hypocreales</taxon>
        <taxon>Hypocreaceae</taxon>
        <taxon>Trichoderma</taxon>
    </lineage>
</organism>
<evidence type="ECO:0000313" key="2">
    <source>
        <dbReference type="Proteomes" id="UP000240760"/>
    </source>
</evidence>
<keyword evidence="2" id="KW-1185">Reference proteome</keyword>
<name>A0A2T4C6E1_TRILO</name>
<dbReference type="STRING" id="983965.A0A2T4C6E1"/>
<sequence>MIQPLGQFGAGVGLCNVPLYNFAQCHDQLKSQGTQVIGSVLSEGTVQFDNIPPACMDLNADLIGACEGSGPRPEPCGSACMKYMGLSHQQLDELSASLSAVA</sequence>
<proteinExistence type="predicted"/>